<dbReference type="PROSITE" id="PS00614">
    <property type="entry name" value="IGPS"/>
    <property type="match status" value="1"/>
</dbReference>
<dbReference type="UniPathway" id="UPA00035">
    <property type="reaction ID" value="UER00043"/>
</dbReference>
<dbReference type="OrthoDB" id="9804217at2"/>
<dbReference type="InterPro" id="IPR045186">
    <property type="entry name" value="Indole-3-glycerol_P_synth"/>
</dbReference>
<dbReference type="PANTHER" id="PTHR22854:SF2">
    <property type="entry name" value="INDOLE-3-GLYCEROL-PHOSPHATE SYNTHASE"/>
    <property type="match status" value="1"/>
</dbReference>
<dbReference type="RefSeq" id="WP_069193602.1">
    <property type="nucleotide sequence ID" value="NZ_RLII01000004.1"/>
</dbReference>
<evidence type="ECO:0000256" key="4">
    <source>
        <dbReference type="ARBA" id="ARBA00022605"/>
    </source>
</evidence>
<dbReference type="CDD" id="cd00331">
    <property type="entry name" value="IGPS"/>
    <property type="match status" value="1"/>
</dbReference>
<keyword evidence="12" id="KW-1185">Reference proteome</keyword>
<dbReference type="PANTHER" id="PTHR22854">
    <property type="entry name" value="TRYPTOPHAN BIOSYNTHESIS PROTEIN"/>
    <property type="match status" value="1"/>
</dbReference>
<name>A0A4Q0I5X6_9FIRM</name>
<accession>A0A4Q0I5X6</accession>
<dbReference type="Gene3D" id="3.20.20.70">
    <property type="entry name" value="Aldolase class I"/>
    <property type="match status" value="1"/>
</dbReference>
<comment type="similarity">
    <text evidence="3 9">Belongs to the TrpC family.</text>
</comment>
<organism evidence="11 12">
    <name type="scientific">Acetivibrio mesophilus</name>
    <dbReference type="NCBI Taxonomy" id="2487273"/>
    <lineage>
        <taxon>Bacteria</taxon>
        <taxon>Bacillati</taxon>
        <taxon>Bacillota</taxon>
        <taxon>Clostridia</taxon>
        <taxon>Eubacteriales</taxon>
        <taxon>Oscillospiraceae</taxon>
        <taxon>Acetivibrio</taxon>
    </lineage>
</organism>
<comment type="pathway">
    <text evidence="2 9">Amino-acid biosynthesis; L-tryptophan biosynthesis; L-tryptophan from chorismate: step 4/5.</text>
</comment>
<evidence type="ECO:0000256" key="7">
    <source>
        <dbReference type="ARBA" id="ARBA00023141"/>
    </source>
</evidence>
<dbReference type="GO" id="GO:0004640">
    <property type="term" value="F:phosphoribosylanthranilate isomerase activity"/>
    <property type="evidence" value="ECO:0007669"/>
    <property type="project" value="TreeGrafter"/>
</dbReference>
<feature type="domain" description="Indole-3-glycerol phosphate synthase" evidence="10">
    <location>
        <begin position="3"/>
        <end position="256"/>
    </location>
</feature>
<evidence type="ECO:0000256" key="2">
    <source>
        <dbReference type="ARBA" id="ARBA00004696"/>
    </source>
</evidence>
<dbReference type="HAMAP" id="MF_00134_A">
    <property type="entry name" value="IGPS_A"/>
    <property type="match status" value="1"/>
</dbReference>
<protein>
    <recommendedName>
        <fullName evidence="9">Indole-3-glycerol phosphate synthase</fullName>
        <shortName evidence="9">IGPS</shortName>
        <ecNumber evidence="9">4.1.1.48</ecNumber>
    </recommendedName>
</protein>
<dbReference type="EMBL" id="RLII01000004">
    <property type="protein sequence ID" value="RXE59710.1"/>
    <property type="molecule type" value="Genomic_DNA"/>
</dbReference>
<dbReference type="Proteomes" id="UP000289166">
    <property type="component" value="Unassembled WGS sequence"/>
</dbReference>
<dbReference type="InterPro" id="IPR013798">
    <property type="entry name" value="Indole-3-glycerol_P_synth_dom"/>
</dbReference>
<dbReference type="InterPro" id="IPR011060">
    <property type="entry name" value="RibuloseP-bd_barrel"/>
</dbReference>
<dbReference type="InterPro" id="IPR013785">
    <property type="entry name" value="Aldolase_TIM"/>
</dbReference>
<keyword evidence="4 9" id="KW-0028">Amino-acid biosynthesis</keyword>
<dbReference type="SUPFAM" id="SSF51366">
    <property type="entry name" value="Ribulose-phoshate binding barrel"/>
    <property type="match status" value="1"/>
</dbReference>
<dbReference type="HAMAP" id="MF_00134_B">
    <property type="entry name" value="IGPS_B"/>
    <property type="match status" value="1"/>
</dbReference>
<dbReference type="InterPro" id="IPR001468">
    <property type="entry name" value="Indole-3-GlycerolPSynthase_CS"/>
</dbReference>
<dbReference type="FunFam" id="3.20.20.70:FF:000024">
    <property type="entry name" value="Indole-3-glycerol phosphate synthase"/>
    <property type="match status" value="1"/>
</dbReference>
<comment type="caution">
    <text evidence="11">The sequence shown here is derived from an EMBL/GenBank/DDBJ whole genome shotgun (WGS) entry which is preliminary data.</text>
</comment>
<dbReference type="NCBIfam" id="NF001377">
    <property type="entry name" value="PRK00278.2-4"/>
    <property type="match status" value="1"/>
</dbReference>
<dbReference type="GO" id="GO:0004425">
    <property type="term" value="F:indole-3-glycerol-phosphate synthase activity"/>
    <property type="evidence" value="ECO:0007669"/>
    <property type="project" value="UniProtKB-UniRule"/>
</dbReference>
<evidence type="ECO:0000256" key="1">
    <source>
        <dbReference type="ARBA" id="ARBA00001633"/>
    </source>
</evidence>
<keyword evidence="8 9" id="KW-0456">Lyase</keyword>
<evidence type="ECO:0000256" key="3">
    <source>
        <dbReference type="ARBA" id="ARBA00008737"/>
    </source>
</evidence>
<evidence type="ECO:0000256" key="6">
    <source>
        <dbReference type="ARBA" id="ARBA00022822"/>
    </source>
</evidence>
<dbReference type="Pfam" id="PF00218">
    <property type="entry name" value="IGPS"/>
    <property type="match status" value="1"/>
</dbReference>
<dbReference type="AlphaFoldDB" id="A0A4Q0I5X6"/>
<keyword evidence="7 9" id="KW-0057">Aromatic amino acid biosynthesis</keyword>
<sequence length="260" mass="29619">MILDEIVAQKRIQLKDDMSRITIEGWKQRVKRPGTHKPLDFYGALKNSGNISIIAEVKKASPSKGIIKEDFDPLRIAKEYIESQIQAISVLTERNFFKGNEDYLVKIRQSCPLPILRKDFIIDLWQVYESRCIGADAILLIVSLLSDEDLKKFQVVSNILGMQCLVEVHDERELDRALESGARIIGINNRDLRTFEVDLKNTEKLMNQIPNDRVVVSESGIKGVEDLKYLKELGVDAVLIGETFMRAQSISEKINEFKAV</sequence>
<reference evidence="12" key="1">
    <citation type="submission" date="2018-11" db="EMBL/GenBank/DDBJ databases">
        <title>Genome sequencing of a novel mesophilic and cellulolytic organism within the genus Hungateiclostridium.</title>
        <authorList>
            <person name="Rettenmaier R."/>
            <person name="Liebl W."/>
            <person name="Zverlov V."/>
        </authorList>
    </citation>
    <scope>NUCLEOTIDE SEQUENCE [LARGE SCALE GENOMIC DNA]</scope>
    <source>
        <strain evidence="12">N2K1</strain>
    </source>
</reference>
<keyword evidence="5 9" id="KW-0210">Decarboxylase</keyword>
<evidence type="ECO:0000256" key="9">
    <source>
        <dbReference type="HAMAP-Rule" id="MF_00134"/>
    </source>
</evidence>
<evidence type="ECO:0000256" key="8">
    <source>
        <dbReference type="ARBA" id="ARBA00023239"/>
    </source>
</evidence>
<comment type="catalytic activity">
    <reaction evidence="1 9">
        <text>1-(2-carboxyphenylamino)-1-deoxy-D-ribulose 5-phosphate + H(+) = (1S,2R)-1-C-(indol-3-yl)glycerol 3-phosphate + CO2 + H2O</text>
        <dbReference type="Rhea" id="RHEA:23476"/>
        <dbReference type="ChEBI" id="CHEBI:15377"/>
        <dbReference type="ChEBI" id="CHEBI:15378"/>
        <dbReference type="ChEBI" id="CHEBI:16526"/>
        <dbReference type="ChEBI" id="CHEBI:58613"/>
        <dbReference type="ChEBI" id="CHEBI:58866"/>
        <dbReference type="EC" id="4.1.1.48"/>
    </reaction>
</comment>
<keyword evidence="6 9" id="KW-0822">Tryptophan biosynthesis</keyword>
<evidence type="ECO:0000259" key="10">
    <source>
        <dbReference type="Pfam" id="PF00218"/>
    </source>
</evidence>
<evidence type="ECO:0000313" key="12">
    <source>
        <dbReference type="Proteomes" id="UP000289166"/>
    </source>
</evidence>
<proteinExistence type="inferred from homology"/>
<evidence type="ECO:0000313" key="11">
    <source>
        <dbReference type="EMBL" id="RXE59710.1"/>
    </source>
</evidence>
<dbReference type="GO" id="GO:0000162">
    <property type="term" value="P:L-tryptophan biosynthetic process"/>
    <property type="evidence" value="ECO:0007669"/>
    <property type="project" value="UniProtKB-UniRule"/>
</dbReference>
<gene>
    <name evidence="9 11" type="primary">trpC</name>
    <name evidence="11" type="ORF">EFD62_05170</name>
</gene>
<evidence type="ECO:0000256" key="5">
    <source>
        <dbReference type="ARBA" id="ARBA00022793"/>
    </source>
</evidence>
<dbReference type="EC" id="4.1.1.48" evidence="9"/>